<protein>
    <submittedName>
        <fullName evidence="2">Uncharacterized protein</fullName>
    </submittedName>
</protein>
<dbReference type="AlphaFoldDB" id="A0AAJ6PCS4"/>
<dbReference type="EMBL" id="CP124544">
    <property type="protein sequence ID" value="WGV29201.1"/>
    <property type="molecule type" value="Genomic_DNA"/>
</dbReference>
<reference evidence="2 3" key="1">
    <citation type="journal article" date="2023" name="Limnol Oceanogr Lett">
        <title>Environmental adaptations by the intertidal Antarctic cyanobacterium Halotia branconii CENA392 as revealed using long-read genome sequencing.</title>
        <authorList>
            <person name="Dextro R.B."/>
            <person name="Delbaje E."/>
            <person name="Freitas P.N.N."/>
            <person name="Geraldes V."/>
            <person name="Pinto E."/>
            <person name="Long P.F."/>
            <person name="Fiore M.F."/>
        </authorList>
    </citation>
    <scope>NUCLEOTIDE SEQUENCE [LARGE SCALE GENOMIC DNA]</scope>
    <source>
        <strain evidence="2 3">CENA392</strain>
        <plasmid evidence="2 3">unnamed1</plasmid>
    </source>
</reference>
<keyword evidence="1" id="KW-0175">Coiled coil</keyword>
<dbReference type="Proteomes" id="UP001223520">
    <property type="component" value="Plasmid unnamed1"/>
</dbReference>
<dbReference type="KEGG" id="hbq:QI031_30840"/>
<proteinExistence type="predicted"/>
<gene>
    <name evidence="2" type="ORF">QI031_30840</name>
</gene>
<keyword evidence="2" id="KW-0614">Plasmid</keyword>
<dbReference type="RefSeq" id="WP_281486394.1">
    <property type="nucleotide sequence ID" value="NZ_CP124544.1"/>
</dbReference>
<feature type="coiled-coil region" evidence="1">
    <location>
        <begin position="16"/>
        <end position="43"/>
    </location>
</feature>
<name>A0AAJ6PCS4_9CYAN</name>
<geneLocation type="plasmid" evidence="2 3">
    <name>unnamed1</name>
</geneLocation>
<evidence type="ECO:0000313" key="3">
    <source>
        <dbReference type="Proteomes" id="UP001223520"/>
    </source>
</evidence>
<evidence type="ECO:0000313" key="2">
    <source>
        <dbReference type="EMBL" id="WGV29201.1"/>
    </source>
</evidence>
<organism evidence="2 3">
    <name type="scientific">Halotia branconii CENA392</name>
    <dbReference type="NCBI Taxonomy" id="1539056"/>
    <lineage>
        <taxon>Bacteria</taxon>
        <taxon>Bacillati</taxon>
        <taxon>Cyanobacteriota</taxon>
        <taxon>Cyanophyceae</taxon>
        <taxon>Nostocales</taxon>
        <taxon>Nodulariaceae</taxon>
        <taxon>Halotia</taxon>
    </lineage>
</organism>
<sequence>MTLALDKPTKSKESTLTKALREVDQLKFKIHELENQHQDYVRSQQDLITVIAEICPSLIQEVEALRILIYKGEADCRRYLRSLLINQRKVS</sequence>
<keyword evidence="3" id="KW-1185">Reference proteome</keyword>
<accession>A0AAJ6PCS4</accession>
<evidence type="ECO:0000256" key="1">
    <source>
        <dbReference type="SAM" id="Coils"/>
    </source>
</evidence>